<proteinExistence type="predicted"/>
<sequence>MSLVREKFSSQADPHLLAQVRELAEKQGRQFQSVLEQALTEYLERTQKERPRTHVLEAFGMSMEEFDDLYKKLAK</sequence>
<comment type="caution">
    <text evidence="1">The sequence shown here is derived from an EMBL/GenBank/DDBJ whole genome shotgun (WGS) entry which is preliminary data.</text>
</comment>
<name>A0A1J5PD37_9ZZZZ</name>
<protein>
    <recommendedName>
        <fullName evidence="2">Ribbon-helix-helix protein CopG domain-containing protein</fullName>
    </recommendedName>
</protein>
<organism evidence="1">
    <name type="scientific">mine drainage metagenome</name>
    <dbReference type="NCBI Taxonomy" id="410659"/>
    <lineage>
        <taxon>unclassified sequences</taxon>
        <taxon>metagenomes</taxon>
        <taxon>ecological metagenomes</taxon>
    </lineage>
</organism>
<evidence type="ECO:0000313" key="1">
    <source>
        <dbReference type="EMBL" id="OIQ69553.1"/>
    </source>
</evidence>
<evidence type="ECO:0008006" key="2">
    <source>
        <dbReference type="Google" id="ProtNLM"/>
    </source>
</evidence>
<reference evidence="1" key="1">
    <citation type="submission" date="2016-10" db="EMBL/GenBank/DDBJ databases">
        <title>Sequence of Gallionella enrichment culture.</title>
        <authorList>
            <person name="Poehlein A."/>
            <person name="Muehling M."/>
            <person name="Daniel R."/>
        </authorList>
    </citation>
    <scope>NUCLEOTIDE SEQUENCE</scope>
</reference>
<gene>
    <name evidence="1" type="ORF">GALL_488420</name>
</gene>
<dbReference type="AlphaFoldDB" id="A0A1J5PD37"/>
<accession>A0A1J5PD37</accession>
<dbReference type="EMBL" id="MLJW01004660">
    <property type="protein sequence ID" value="OIQ69553.1"/>
    <property type="molecule type" value="Genomic_DNA"/>
</dbReference>